<keyword evidence="9 15" id="KW-1133">Transmembrane helix</keyword>
<dbReference type="Gene3D" id="2.90.10.10">
    <property type="entry name" value="Bulb-type lectin domain"/>
    <property type="match status" value="1"/>
</dbReference>
<evidence type="ECO:0000256" key="11">
    <source>
        <dbReference type="ARBA" id="ARBA00023157"/>
    </source>
</evidence>
<dbReference type="PANTHER" id="PTHR47974:SF19">
    <property type="entry name" value="RECEPTOR-LIKE SERINE_THREONINE-PROTEIN KINASE"/>
    <property type="match status" value="1"/>
</dbReference>
<feature type="binding site" evidence="14">
    <location>
        <position position="515"/>
    </location>
    <ligand>
        <name>ATP</name>
        <dbReference type="ChEBI" id="CHEBI:30616"/>
    </ligand>
</feature>
<dbReference type="InterPro" id="IPR011009">
    <property type="entry name" value="Kinase-like_dom_sf"/>
</dbReference>
<evidence type="ECO:0000256" key="14">
    <source>
        <dbReference type="PROSITE-ProRule" id="PRU10141"/>
    </source>
</evidence>
<name>A0AAP0PTM7_9MAGN</name>
<accession>A0AAP0PTM7</accession>
<keyword evidence="8 13" id="KW-0067">ATP-binding</keyword>
<keyword evidence="11" id="KW-1015">Disulfide bond</keyword>
<dbReference type="Pfam" id="PF01453">
    <property type="entry name" value="B_lectin"/>
    <property type="match status" value="1"/>
</dbReference>
<dbReference type="AlphaFoldDB" id="A0AAP0PTM7"/>
<dbReference type="CDD" id="cd00028">
    <property type="entry name" value="B_lectin"/>
    <property type="match status" value="1"/>
</dbReference>
<evidence type="ECO:0000256" key="5">
    <source>
        <dbReference type="ARBA" id="ARBA00022729"/>
    </source>
</evidence>
<dbReference type="InterPro" id="IPR008271">
    <property type="entry name" value="Ser/Thr_kinase_AS"/>
</dbReference>
<comment type="caution">
    <text evidence="19">The sequence shown here is derived from an EMBL/GenBank/DDBJ whole genome shotgun (WGS) entry which is preliminary data.</text>
</comment>
<dbReference type="FunFam" id="3.30.200.20:FF:000178">
    <property type="entry name" value="serine/threonine-protein kinase PBS1-like"/>
    <property type="match status" value="1"/>
</dbReference>
<dbReference type="GO" id="GO:0048544">
    <property type="term" value="P:recognition of pollen"/>
    <property type="evidence" value="ECO:0007669"/>
    <property type="project" value="InterPro"/>
</dbReference>
<keyword evidence="2 13" id="KW-0723">Serine/threonine-protein kinase</keyword>
<dbReference type="Gene3D" id="1.10.510.10">
    <property type="entry name" value="Transferase(Phosphotransferase) domain 1"/>
    <property type="match status" value="1"/>
</dbReference>
<dbReference type="InterPro" id="IPR024171">
    <property type="entry name" value="SRK-like_kinase"/>
</dbReference>
<keyword evidence="12" id="KW-0325">Glycoprotein</keyword>
<feature type="transmembrane region" description="Helical" evidence="15">
    <location>
        <begin position="431"/>
        <end position="452"/>
    </location>
</feature>
<organism evidence="19 20">
    <name type="scientific">Stephania japonica</name>
    <dbReference type="NCBI Taxonomy" id="461633"/>
    <lineage>
        <taxon>Eukaryota</taxon>
        <taxon>Viridiplantae</taxon>
        <taxon>Streptophyta</taxon>
        <taxon>Embryophyta</taxon>
        <taxon>Tracheophyta</taxon>
        <taxon>Spermatophyta</taxon>
        <taxon>Magnoliopsida</taxon>
        <taxon>Ranunculales</taxon>
        <taxon>Menispermaceae</taxon>
        <taxon>Menispermoideae</taxon>
        <taxon>Cissampelideae</taxon>
        <taxon>Stephania</taxon>
    </lineage>
</organism>
<evidence type="ECO:0000256" key="10">
    <source>
        <dbReference type="ARBA" id="ARBA00023136"/>
    </source>
</evidence>
<dbReference type="InterPro" id="IPR017441">
    <property type="entry name" value="Protein_kinase_ATP_BS"/>
</dbReference>
<dbReference type="SUPFAM" id="SSF56112">
    <property type="entry name" value="Protein kinase-like (PK-like)"/>
    <property type="match status" value="1"/>
</dbReference>
<dbReference type="PROSITE" id="PS50011">
    <property type="entry name" value="PROTEIN_KINASE_DOM"/>
    <property type="match status" value="1"/>
</dbReference>
<evidence type="ECO:0000259" key="18">
    <source>
        <dbReference type="PROSITE" id="PS50948"/>
    </source>
</evidence>
<comment type="subcellular location">
    <subcellularLocation>
        <location evidence="1">Membrane</location>
        <topology evidence="1">Single-pass membrane protein</topology>
    </subcellularLocation>
</comment>
<evidence type="ECO:0000256" key="2">
    <source>
        <dbReference type="ARBA" id="ARBA00022527"/>
    </source>
</evidence>
<evidence type="ECO:0000256" key="8">
    <source>
        <dbReference type="ARBA" id="ARBA00022840"/>
    </source>
</evidence>
<dbReference type="InterPro" id="IPR000719">
    <property type="entry name" value="Prot_kinase_dom"/>
</dbReference>
<dbReference type="EC" id="2.7.11.1" evidence="13"/>
<protein>
    <recommendedName>
        <fullName evidence="13">Receptor-like serine/threonine-protein kinase</fullName>
        <ecNumber evidence="13">2.7.11.1</ecNumber>
    </recommendedName>
</protein>
<evidence type="ECO:0000256" key="13">
    <source>
        <dbReference type="PIRNR" id="PIRNR000641"/>
    </source>
</evidence>
<dbReference type="PROSITE" id="PS50927">
    <property type="entry name" value="BULB_LECTIN"/>
    <property type="match status" value="1"/>
</dbReference>
<evidence type="ECO:0000256" key="7">
    <source>
        <dbReference type="ARBA" id="ARBA00022777"/>
    </source>
</evidence>
<dbReference type="PANTHER" id="PTHR47974">
    <property type="entry name" value="OS07G0415500 PROTEIN"/>
    <property type="match status" value="1"/>
</dbReference>
<feature type="domain" description="Bulb-type lectin" evidence="17">
    <location>
        <begin position="1"/>
        <end position="137"/>
    </location>
</feature>
<reference evidence="19 20" key="1">
    <citation type="submission" date="2024-01" db="EMBL/GenBank/DDBJ databases">
        <title>Genome assemblies of Stephania.</title>
        <authorList>
            <person name="Yang L."/>
        </authorList>
    </citation>
    <scope>NUCLEOTIDE SEQUENCE [LARGE SCALE GENOMIC DNA]</scope>
    <source>
        <strain evidence="19">QJT</strain>
        <tissue evidence="19">Leaf</tissue>
    </source>
</reference>
<comment type="catalytic activity">
    <reaction evidence="13">
        <text>L-seryl-[protein] + ATP = O-phospho-L-seryl-[protein] + ADP + H(+)</text>
        <dbReference type="Rhea" id="RHEA:17989"/>
        <dbReference type="Rhea" id="RHEA-COMP:9863"/>
        <dbReference type="Rhea" id="RHEA-COMP:11604"/>
        <dbReference type="ChEBI" id="CHEBI:15378"/>
        <dbReference type="ChEBI" id="CHEBI:29999"/>
        <dbReference type="ChEBI" id="CHEBI:30616"/>
        <dbReference type="ChEBI" id="CHEBI:83421"/>
        <dbReference type="ChEBI" id="CHEBI:456216"/>
        <dbReference type="EC" id="2.7.11.1"/>
    </reaction>
</comment>
<dbReference type="InterPro" id="IPR000858">
    <property type="entry name" value="S_locus_glycoprot_dom"/>
</dbReference>
<evidence type="ECO:0000256" key="12">
    <source>
        <dbReference type="ARBA" id="ARBA00023180"/>
    </source>
</evidence>
<evidence type="ECO:0000259" key="17">
    <source>
        <dbReference type="PROSITE" id="PS50927"/>
    </source>
</evidence>
<sequence>MLAGQSLTGNRTLVSKGGKFELGFFTPGNSQKYYIGIWFKQVASVQKKKTIVWVANRNKPVSTTDLSSSEFKLLEDGQLVLFIMRAMNNYSSEVPIWSANSTTLKRVIDSSFKVVLHDNGNLVVLSLSNGSIMWQSFDHPTNSFLPGAKLGYNNVTNTGQILTSWRNSEDPSEGFYSVKVEPDGSISFIWNRLHKFYNSGVWNGHYFSNFPEMRVGVASSYDYRPHANGSYFIYSVSDEDPPLHVFIDLSGQLKAAVWHSTQDWIVVWTKPMPLCEVYGICGAFSICNANNIGPSICQCLPGFEKHNPKDWDLLDYSSGCVRNTSLSLWCGDKDDFQVMPYTDLSQIITSANVLVVDDAKKCKSTCLQNCSCNAYAYHTTGGNNKNIRCLLWYGSIVNLRQVVGDTGVDLYIRLAASEDHLLGSRQKFSTIAIVGTVLSGVTIFGGIALVFLQKHLRRRSSETQELDEGYPFLTAFRSKDLKIVTKNFSDKLGSGGFGSVFKGTLPDMTVVAVKKLERVTQEQKQFRSEISTIGLIHHVNLVRLRGFCSEGAKQMLVYDFMPNGSLDRHLFRRNNSKILNWPQRYQIAIGTARGVAYLHEECRDCIIHCDIKPENILLDVDFHPKVADFGLAKLLGHEFSRVVTSMRGTVGYLAPEWTSGVAITANVDVYSYGMMLFELISGRRNLKQAKDGRVWFFPTWAAKRVGSEGHSVLSILDDNLDGNANIEELNRAFKVACWCIQENETERPSMGQVVQILEGLLDVNRPPINRHLHALMQSEESTSFFSKRKLFQTLPIGRALRQAGQVLKPVNNPYEVLYEVVKQGHQAYLSNGSLAAVDHILAFDIQKSMGDNKDHIFIQENETERPSMGQVVQILEGLLDVNRPPINRHLHALMQSEESTSFFSKRYLQSNTPWL</sequence>
<evidence type="ECO:0000313" key="20">
    <source>
        <dbReference type="Proteomes" id="UP001417504"/>
    </source>
</evidence>
<gene>
    <name evidence="19" type="ORF">Sjap_003518</name>
</gene>
<dbReference type="PIRSF" id="PIRSF000641">
    <property type="entry name" value="SRK"/>
    <property type="match status" value="1"/>
</dbReference>
<evidence type="ECO:0000256" key="15">
    <source>
        <dbReference type="SAM" id="Phobius"/>
    </source>
</evidence>
<keyword evidence="7 13" id="KW-0418">Kinase</keyword>
<evidence type="ECO:0000256" key="6">
    <source>
        <dbReference type="ARBA" id="ARBA00022741"/>
    </source>
</evidence>
<evidence type="ECO:0000259" key="16">
    <source>
        <dbReference type="PROSITE" id="PS50011"/>
    </source>
</evidence>
<evidence type="ECO:0000256" key="1">
    <source>
        <dbReference type="ARBA" id="ARBA00004167"/>
    </source>
</evidence>
<dbReference type="InterPro" id="IPR003609">
    <property type="entry name" value="Pan_app"/>
</dbReference>
<dbReference type="SMART" id="SM00220">
    <property type="entry name" value="S_TKc"/>
    <property type="match status" value="1"/>
</dbReference>
<keyword evidence="4 15" id="KW-0812">Transmembrane</keyword>
<keyword evidence="3 13" id="KW-0808">Transferase</keyword>
<dbReference type="CDD" id="cd01098">
    <property type="entry name" value="PAN_AP_plant"/>
    <property type="match status" value="1"/>
</dbReference>
<proteinExistence type="inferred from homology"/>
<dbReference type="GO" id="GO:0005524">
    <property type="term" value="F:ATP binding"/>
    <property type="evidence" value="ECO:0007669"/>
    <property type="project" value="UniProtKB-UniRule"/>
</dbReference>
<dbReference type="Proteomes" id="UP001417504">
    <property type="component" value="Unassembled WGS sequence"/>
</dbReference>
<dbReference type="InterPro" id="IPR036426">
    <property type="entry name" value="Bulb-type_lectin_dom_sf"/>
</dbReference>
<evidence type="ECO:0000256" key="3">
    <source>
        <dbReference type="ARBA" id="ARBA00022679"/>
    </source>
</evidence>
<keyword evidence="10 15" id="KW-0472">Membrane</keyword>
<evidence type="ECO:0000256" key="9">
    <source>
        <dbReference type="ARBA" id="ARBA00022989"/>
    </source>
</evidence>
<feature type="domain" description="Apple" evidence="18">
    <location>
        <begin position="330"/>
        <end position="415"/>
    </location>
</feature>
<dbReference type="SMART" id="SM00473">
    <property type="entry name" value="PAN_AP"/>
    <property type="match status" value="1"/>
</dbReference>
<dbReference type="SUPFAM" id="SSF51110">
    <property type="entry name" value="alpha-D-mannose-specific plant lectins"/>
    <property type="match status" value="1"/>
</dbReference>
<dbReference type="PROSITE" id="PS50948">
    <property type="entry name" value="PAN"/>
    <property type="match status" value="1"/>
</dbReference>
<comment type="similarity">
    <text evidence="13">Belongs to the protein kinase superfamily. Ser/Thr protein kinase family.</text>
</comment>
<dbReference type="SMART" id="SM00108">
    <property type="entry name" value="B_lectin"/>
    <property type="match status" value="1"/>
</dbReference>
<dbReference type="GO" id="GO:0016020">
    <property type="term" value="C:membrane"/>
    <property type="evidence" value="ECO:0007669"/>
    <property type="project" value="UniProtKB-SubCell"/>
</dbReference>
<feature type="domain" description="Protein kinase" evidence="16">
    <location>
        <begin position="486"/>
        <end position="761"/>
    </location>
</feature>
<evidence type="ECO:0000313" key="19">
    <source>
        <dbReference type="EMBL" id="KAK9156038.1"/>
    </source>
</evidence>
<keyword evidence="20" id="KW-1185">Reference proteome</keyword>
<dbReference type="GO" id="GO:0004674">
    <property type="term" value="F:protein serine/threonine kinase activity"/>
    <property type="evidence" value="ECO:0007669"/>
    <property type="project" value="UniProtKB-KW"/>
</dbReference>
<dbReference type="Pfam" id="PF08276">
    <property type="entry name" value="PAN_2"/>
    <property type="match status" value="1"/>
</dbReference>
<keyword evidence="6 13" id="KW-0547">Nucleotide-binding</keyword>
<evidence type="ECO:0000256" key="4">
    <source>
        <dbReference type="ARBA" id="ARBA00022692"/>
    </source>
</evidence>
<dbReference type="InterPro" id="IPR001480">
    <property type="entry name" value="Bulb-type_lectin_dom"/>
</dbReference>
<dbReference type="Pfam" id="PF00954">
    <property type="entry name" value="S_locus_glycop"/>
    <property type="match status" value="1"/>
</dbReference>
<dbReference type="Pfam" id="PF00069">
    <property type="entry name" value="Pkinase"/>
    <property type="match status" value="1"/>
</dbReference>
<dbReference type="CDD" id="cd14066">
    <property type="entry name" value="STKc_IRAK"/>
    <property type="match status" value="1"/>
</dbReference>
<dbReference type="PROSITE" id="PS00108">
    <property type="entry name" value="PROTEIN_KINASE_ST"/>
    <property type="match status" value="1"/>
</dbReference>
<keyword evidence="5" id="KW-0732">Signal</keyword>
<dbReference type="Gene3D" id="3.30.200.20">
    <property type="entry name" value="Phosphorylase Kinase, domain 1"/>
    <property type="match status" value="1"/>
</dbReference>
<dbReference type="EMBL" id="JBBNAE010000001">
    <property type="protein sequence ID" value="KAK9156038.1"/>
    <property type="molecule type" value="Genomic_DNA"/>
</dbReference>
<dbReference type="PROSITE" id="PS00107">
    <property type="entry name" value="PROTEIN_KINASE_ATP"/>
    <property type="match status" value="1"/>
</dbReference>
<comment type="catalytic activity">
    <reaction evidence="13">
        <text>L-threonyl-[protein] + ATP = O-phospho-L-threonyl-[protein] + ADP + H(+)</text>
        <dbReference type="Rhea" id="RHEA:46608"/>
        <dbReference type="Rhea" id="RHEA-COMP:11060"/>
        <dbReference type="Rhea" id="RHEA-COMP:11605"/>
        <dbReference type="ChEBI" id="CHEBI:15378"/>
        <dbReference type="ChEBI" id="CHEBI:30013"/>
        <dbReference type="ChEBI" id="CHEBI:30616"/>
        <dbReference type="ChEBI" id="CHEBI:61977"/>
        <dbReference type="ChEBI" id="CHEBI:456216"/>
        <dbReference type="EC" id="2.7.11.1"/>
    </reaction>
</comment>
<dbReference type="FunFam" id="1.10.510.10:FF:000227">
    <property type="entry name" value="Serine/threonine-protein kinase"/>
    <property type="match status" value="1"/>
</dbReference>